<dbReference type="AlphaFoldDB" id="A0A3S3PNL4"/>
<dbReference type="InterPro" id="IPR012871">
    <property type="entry name" value="DUF1668_ORYSA"/>
</dbReference>
<sequence length="404" mass="46231">MELKSEEKMADNQFIYLATLQHVWRFNVRTSHCCLHQLIKDFSDCSLPIGMGGVVVNSKLYMFGGEKLKEGSDMVQVYIPGFISAPMQVEGLNIDVFELDATNIQVPLVPVRGDDSIPRMNAPKICPIVATIGDRIYVLSSRNVSMYDYSYDIPPQSVFEAYDPSKKSWMKLDPPPFYEKLGGSFFTAHFVWGNRLFLRTRFGHFFFDVKDNIWHSSKDNFIKQFHYPVFPPSGRLVAFKNFLIGVDFYPRHHPVPVFAYRFDRSDVLSYKSYTPLHAFSKVVDPPLYDCSGHINHLGDGDDGRMTLLLSGFKSCSHKQKNWIVRIATFQVQVSQQSADADDDDDEVLSVLVDDPVHFNLGVMDFDIALDHESVFVLCEESRKRSAENVEGDQRLKKEKYSVIE</sequence>
<dbReference type="Pfam" id="PF07893">
    <property type="entry name" value="DUF1668"/>
    <property type="match status" value="1"/>
</dbReference>
<reference evidence="1 2" key="1">
    <citation type="journal article" date="2019" name="Nat. Plants">
        <title>Stout camphor tree genome fills gaps in understanding of flowering plant genome evolution.</title>
        <authorList>
            <person name="Chaw S.M."/>
            <person name="Liu Y.C."/>
            <person name="Wu Y.W."/>
            <person name="Wang H.Y."/>
            <person name="Lin C.I."/>
            <person name="Wu C.S."/>
            <person name="Ke H.M."/>
            <person name="Chang L.Y."/>
            <person name="Hsu C.Y."/>
            <person name="Yang H.T."/>
            <person name="Sudianto E."/>
            <person name="Hsu M.H."/>
            <person name="Wu K.P."/>
            <person name="Wang L.N."/>
            <person name="Leebens-Mack J.H."/>
            <person name="Tsai I.J."/>
        </authorList>
    </citation>
    <scope>NUCLEOTIDE SEQUENCE [LARGE SCALE GENOMIC DNA]</scope>
    <source>
        <strain evidence="2">cv. Chaw 1501</strain>
        <tissue evidence="1">Young leaves</tissue>
    </source>
</reference>
<protein>
    <submittedName>
        <fullName evidence="1">Uncharacterized protein</fullName>
    </submittedName>
</protein>
<dbReference type="Gene3D" id="2.120.10.80">
    <property type="entry name" value="Kelch-type beta propeller"/>
    <property type="match status" value="1"/>
</dbReference>
<dbReference type="Proteomes" id="UP000283530">
    <property type="component" value="Unassembled WGS sequence"/>
</dbReference>
<evidence type="ECO:0000313" key="1">
    <source>
        <dbReference type="EMBL" id="RWR94622.1"/>
    </source>
</evidence>
<dbReference type="InterPro" id="IPR015915">
    <property type="entry name" value="Kelch-typ_b-propeller"/>
</dbReference>
<dbReference type="EMBL" id="QPKB01000011">
    <property type="protein sequence ID" value="RWR94622.1"/>
    <property type="molecule type" value="Genomic_DNA"/>
</dbReference>
<dbReference type="OrthoDB" id="1148980at2759"/>
<accession>A0A3S3PNL4</accession>
<name>A0A3S3PNL4_9MAGN</name>
<evidence type="ECO:0000313" key="2">
    <source>
        <dbReference type="Proteomes" id="UP000283530"/>
    </source>
</evidence>
<proteinExistence type="predicted"/>
<comment type="caution">
    <text evidence="1">The sequence shown here is derived from an EMBL/GenBank/DDBJ whole genome shotgun (WGS) entry which is preliminary data.</text>
</comment>
<gene>
    <name evidence="1" type="ORF">CKAN_02392400</name>
</gene>
<keyword evidence="2" id="KW-1185">Reference proteome</keyword>
<dbReference type="SUPFAM" id="SSF50965">
    <property type="entry name" value="Galactose oxidase, central domain"/>
    <property type="match status" value="1"/>
</dbReference>
<organism evidence="1 2">
    <name type="scientific">Cinnamomum micranthum f. kanehirae</name>
    <dbReference type="NCBI Taxonomy" id="337451"/>
    <lineage>
        <taxon>Eukaryota</taxon>
        <taxon>Viridiplantae</taxon>
        <taxon>Streptophyta</taxon>
        <taxon>Embryophyta</taxon>
        <taxon>Tracheophyta</taxon>
        <taxon>Spermatophyta</taxon>
        <taxon>Magnoliopsida</taxon>
        <taxon>Magnoliidae</taxon>
        <taxon>Laurales</taxon>
        <taxon>Lauraceae</taxon>
        <taxon>Cinnamomum</taxon>
    </lineage>
</organism>
<dbReference type="InterPro" id="IPR011043">
    <property type="entry name" value="Gal_Oxase/kelch_b-propeller"/>
</dbReference>